<keyword evidence="3" id="KW-1185">Reference proteome</keyword>
<accession>A0A6N8FZY6</accession>
<evidence type="ECO:0000259" key="1">
    <source>
        <dbReference type="SMART" id="SM00507"/>
    </source>
</evidence>
<dbReference type="GO" id="GO:0003676">
    <property type="term" value="F:nucleic acid binding"/>
    <property type="evidence" value="ECO:0007669"/>
    <property type="project" value="InterPro"/>
</dbReference>
<dbReference type="Gene3D" id="1.10.30.50">
    <property type="match status" value="1"/>
</dbReference>
<name>A0A6N8FZY6_9CHRO</name>
<reference evidence="2 3" key="1">
    <citation type="journal article" date="2019" name="Front. Microbiol.">
        <title>Genomic Features for Desiccation Tolerance and Sugar Biosynthesis in the Extremophile Gloeocapsopsis sp. UTEX B3054.</title>
        <authorList>
            <person name="Urrejola C."/>
            <person name="Alcorta J."/>
            <person name="Salas L."/>
            <person name="Vasquez M."/>
            <person name="Polz M.F."/>
            <person name="Vicuna R."/>
            <person name="Diez B."/>
        </authorList>
    </citation>
    <scope>NUCLEOTIDE SEQUENCE [LARGE SCALE GENOMIC DNA]</scope>
    <source>
        <strain evidence="2 3">1H9</strain>
    </source>
</reference>
<dbReference type="GO" id="GO:0004519">
    <property type="term" value="F:endonuclease activity"/>
    <property type="evidence" value="ECO:0007669"/>
    <property type="project" value="InterPro"/>
</dbReference>
<comment type="caution">
    <text evidence="2">The sequence shown here is derived from an EMBL/GenBank/DDBJ whole genome shotgun (WGS) entry which is preliminary data.</text>
</comment>
<dbReference type="CDD" id="cd00085">
    <property type="entry name" value="HNHc"/>
    <property type="match status" value="1"/>
</dbReference>
<dbReference type="EMBL" id="NAPY01000045">
    <property type="protein sequence ID" value="MUL38698.1"/>
    <property type="molecule type" value="Genomic_DNA"/>
</dbReference>
<proteinExistence type="predicted"/>
<dbReference type="Proteomes" id="UP000441797">
    <property type="component" value="Unassembled WGS sequence"/>
</dbReference>
<dbReference type="Pfam" id="PF01844">
    <property type="entry name" value="HNH"/>
    <property type="match status" value="1"/>
</dbReference>
<protein>
    <recommendedName>
        <fullName evidence="1">HNH nuclease domain-containing protein</fullName>
    </recommendedName>
</protein>
<dbReference type="InterPro" id="IPR002711">
    <property type="entry name" value="HNH"/>
</dbReference>
<evidence type="ECO:0000313" key="2">
    <source>
        <dbReference type="EMBL" id="MUL38698.1"/>
    </source>
</evidence>
<dbReference type="GO" id="GO:0008270">
    <property type="term" value="F:zinc ion binding"/>
    <property type="evidence" value="ECO:0007669"/>
    <property type="project" value="InterPro"/>
</dbReference>
<dbReference type="AlphaFoldDB" id="A0A6N8FZY6"/>
<organism evidence="2 3">
    <name type="scientific">Gloeocapsopsis dulcis AAB1 = 1H9</name>
    <dbReference type="NCBI Taxonomy" id="1433147"/>
    <lineage>
        <taxon>Bacteria</taxon>
        <taxon>Bacillati</taxon>
        <taxon>Cyanobacteriota</taxon>
        <taxon>Cyanophyceae</taxon>
        <taxon>Oscillatoriophycideae</taxon>
        <taxon>Chroococcales</taxon>
        <taxon>Chroococcaceae</taxon>
        <taxon>Gloeocapsopsis</taxon>
        <taxon>Gloeocapsopsis dulcis</taxon>
    </lineage>
</organism>
<feature type="domain" description="HNH nuclease" evidence="1">
    <location>
        <begin position="7"/>
        <end position="60"/>
    </location>
</feature>
<dbReference type="InterPro" id="IPR003615">
    <property type="entry name" value="HNH_nuc"/>
</dbReference>
<dbReference type="SMART" id="SM00507">
    <property type="entry name" value="HNHc"/>
    <property type="match status" value="1"/>
</dbReference>
<gene>
    <name evidence="2" type="ORF">BWI75_20825</name>
</gene>
<sequence length="64" mass="7273">MGEYPQAVQRVIQHQQAPCPNCGQSLFNGEDIHIHHKVPRQQGKTNHTAHLIALHLVCHAQLHR</sequence>
<evidence type="ECO:0000313" key="3">
    <source>
        <dbReference type="Proteomes" id="UP000441797"/>
    </source>
</evidence>